<evidence type="ECO:0000313" key="2">
    <source>
        <dbReference type="Proteomes" id="UP000033115"/>
    </source>
</evidence>
<accession>A0A0E3M8Q2</accession>
<dbReference type="STRING" id="1548.CSCA_4878"/>
<dbReference type="Proteomes" id="UP000033115">
    <property type="component" value="Chromosome"/>
</dbReference>
<dbReference type="EMBL" id="CP009933">
    <property type="protein sequence ID" value="AKA72003.1"/>
    <property type="molecule type" value="Genomic_DNA"/>
</dbReference>
<name>A0A0E3M8Q2_CLOSL</name>
<keyword evidence="2" id="KW-1185">Reference proteome</keyword>
<dbReference type="SUPFAM" id="SSF47240">
    <property type="entry name" value="Ferritin-like"/>
    <property type="match status" value="1"/>
</dbReference>
<reference evidence="1 2" key="1">
    <citation type="journal article" date="2015" name="J. Biotechnol.">
        <title>Complete genome sequence of a malodorant-producing acetogen, Clostridium scatologenes ATCC 25775(T).</title>
        <authorList>
            <person name="Zhu Z."/>
            <person name="Guo T."/>
            <person name="Zheng H."/>
            <person name="Song T."/>
            <person name="Ouyang P."/>
            <person name="Xie J."/>
        </authorList>
    </citation>
    <scope>NUCLEOTIDE SEQUENCE [LARGE SCALE GENOMIC DNA]</scope>
    <source>
        <strain evidence="1 2">ATCC 25775</strain>
    </source>
</reference>
<sequence>MKLDTKDIIKKRILDAQESVRDYQMFSHKLDDPEVVSTFKEFAEESAIQAKKLQQLLSKYEDIK</sequence>
<dbReference type="RefSeq" id="WP_029162399.1">
    <property type="nucleotide sequence ID" value="NZ_CP009933.1"/>
</dbReference>
<proteinExistence type="predicted"/>
<protein>
    <submittedName>
        <fullName evidence="1">Uncharacterized protein</fullName>
    </submittedName>
</protein>
<evidence type="ECO:0000313" key="1">
    <source>
        <dbReference type="EMBL" id="AKA72003.1"/>
    </source>
</evidence>
<gene>
    <name evidence="1" type="ORF">CSCA_4878</name>
</gene>
<dbReference type="AlphaFoldDB" id="A0A0E3M8Q2"/>
<dbReference type="HOGENOM" id="CLU_202400_0_0_9"/>
<dbReference type="InterPro" id="IPR009078">
    <property type="entry name" value="Ferritin-like_SF"/>
</dbReference>
<dbReference type="KEGG" id="csq:CSCA_4878"/>
<organism evidence="1 2">
    <name type="scientific">Clostridium scatologenes</name>
    <dbReference type="NCBI Taxonomy" id="1548"/>
    <lineage>
        <taxon>Bacteria</taxon>
        <taxon>Bacillati</taxon>
        <taxon>Bacillota</taxon>
        <taxon>Clostridia</taxon>
        <taxon>Eubacteriales</taxon>
        <taxon>Clostridiaceae</taxon>
        <taxon>Clostridium</taxon>
    </lineage>
</organism>